<feature type="non-terminal residue" evidence="1">
    <location>
        <position position="438"/>
    </location>
</feature>
<sequence>MADPSKAADDAIYNDDASGYAYDQYQTENQWLYDDNQAPVKPDSDAQQLQQQQQPQPQYSELPITSMGGGGMGASNNDTSYTASDNKDAGKLFVGGLSWETDENRLREYFSKFGPIMDCSIMRDQVSGRPRGFGFVTFVDVASVDAVLQEPSHRLDGKHIDPKHAIPREQQPGAHHAHPHNGNLGGNNDTFADPIGEMRGEKIFVGGLPPSATDADLNSTFSVYGTITETKLMIDRETGRSRGYGFLQFENESSALESVKVGNSVGGIMIHGKRVDVKPAVHKKRNPMPGMVQGGYNMMGYNMMGYNMMGMPGYNMMGMPGYNMMPGANGQQPMSPQHQSQQSASATAVSPGGTGAMDYTAMGYPGYYGNMAGYYDGADGGNPADQTAMMNYYAQMGGYYPTEGQADGQTDAAAANNGQTDYQDSNQYDPAVKQESKS</sequence>
<evidence type="ECO:0000313" key="2">
    <source>
        <dbReference type="Proteomes" id="UP001150603"/>
    </source>
</evidence>
<dbReference type="Proteomes" id="UP001150603">
    <property type="component" value="Unassembled WGS sequence"/>
</dbReference>
<keyword evidence="1" id="KW-0413">Isomerase</keyword>
<reference evidence="1" key="1">
    <citation type="submission" date="2022-07" db="EMBL/GenBank/DDBJ databases">
        <title>Phylogenomic reconstructions and comparative analyses of Kickxellomycotina fungi.</title>
        <authorList>
            <person name="Reynolds N.K."/>
            <person name="Stajich J.E."/>
            <person name="Barry K."/>
            <person name="Grigoriev I.V."/>
            <person name="Crous P."/>
            <person name="Smith M.E."/>
        </authorList>
    </citation>
    <scope>NUCLEOTIDE SEQUENCE</scope>
    <source>
        <strain evidence="1">NRRL 5244</strain>
    </source>
</reference>
<keyword evidence="2" id="KW-1185">Reference proteome</keyword>
<name>A0ACC1J741_9FUNG</name>
<gene>
    <name evidence="1" type="primary">HNRNPA1</name>
    <name evidence="1" type="ORF">FBU59_003841</name>
</gene>
<protein>
    <submittedName>
        <fullName evidence="1">Heteroproteinous nuclear ribonucleoprotein A1</fullName>
        <ecNumber evidence="1">5.1.1.18</ecNumber>
    </submittedName>
</protein>
<dbReference type="EC" id="5.1.1.18" evidence="1"/>
<comment type="caution">
    <text evidence="1">The sequence shown here is derived from an EMBL/GenBank/DDBJ whole genome shotgun (WGS) entry which is preliminary data.</text>
</comment>
<accession>A0ACC1J741</accession>
<organism evidence="1 2">
    <name type="scientific">Linderina macrospora</name>
    <dbReference type="NCBI Taxonomy" id="4868"/>
    <lineage>
        <taxon>Eukaryota</taxon>
        <taxon>Fungi</taxon>
        <taxon>Fungi incertae sedis</taxon>
        <taxon>Zoopagomycota</taxon>
        <taxon>Kickxellomycotina</taxon>
        <taxon>Kickxellomycetes</taxon>
        <taxon>Kickxellales</taxon>
        <taxon>Kickxellaceae</taxon>
        <taxon>Linderina</taxon>
    </lineage>
</organism>
<keyword evidence="1" id="KW-0687">Ribonucleoprotein</keyword>
<dbReference type="EMBL" id="JANBPW010002573">
    <property type="protein sequence ID" value="KAJ1940343.1"/>
    <property type="molecule type" value="Genomic_DNA"/>
</dbReference>
<proteinExistence type="predicted"/>
<evidence type="ECO:0000313" key="1">
    <source>
        <dbReference type="EMBL" id="KAJ1940343.1"/>
    </source>
</evidence>